<name>A0A644Z2F7_9ZZZZ</name>
<proteinExistence type="predicted"/>
<dbReference type="InterPro" id="IPR036490">
    <property type="entry name" value="ThsB_TIR-like_sf"/>
</dbReference>
<sequence>MSKSYRLFISHSWAYGDAYEKIIKFFEDQNLDYYDHSVPINDPIHTNGTDKELREAIDAKIKGTSCVVILAGVYASYSKWIQKEIEIAVSYGKPILAVEPWDSEKTSKIVKDNATKIVKWQSKSVVDGIKEIAL</sequence>
<organism evidence="2">
    <name type="scientific">bioreactor metagenome</name>
    <dbReference type="NCBI Taxonomy" id="1076179"/>
    <lineage>
        <taxon>unclassified sequences</taxon>
        <taxon>metagenomes</taxon>
        <taxon>ecological metagenomes</taxon>
    </lineage>
</organism>
<gene>
    <name evidence="2" type="ORF">SDC9_81640</name>
</gene>
<evidence type="ECO:0000259" key="1">
    <source>
        <dbReference type="Pfam" id="PF08937"/>
    </source>
</evidence>
<dbReference type="Pfam" id="PF08937">
    <property type="entry name" value="ThsB_TIR"/>
    <property type="match status" value="1"/>
</dbReference>
<feature type="domain" description="Thoeris protein ThsB TIR-like" evidence="1">
    <location>
        <begin position="8"/>
        <end position="104"/>
    </location>
</feature>
<dbReference type="InterPro" id="IPR015032">
    <property type="entry name" value="ThsB__TIR-like_domain"/>
</dbReference>
<accession>A0A644Z2F7</accession>
<dbReference type="Gene3D" id="3.40.50.9200">
    <property type="entry name" value="Hypothetical protein MTH538"/>
    <property type="match status" value="1"/>
</dbReference>
<dbReference type="EMBL" id="VSSQ01007164">
    <property type="protein sequence ID" value="MPM35050.1"/>
    <property type="molecule type" value="Genomic_DNA"/>
</dbReference>
<evidence type="ECO:0000313" key="2">
    <source>
        <dbReference type="EMBL" id="MPM35050.1"/>
    </source>
</evidence>
<comment type="caution">
    <text evidence="2">The sequence shown here is derived from an EMBL/GenBank/DDBJ whole genome shotgun (WGS) entry which is preliminary data.</text>
</comment>
<dbReference type="AlphaFoldDB" id="A0A644Z2F7"/>
<protein>
    <recommendedName>
        <fullName evidence="1">Thoeris protein ThsB TIR-like domain-containing protein</fullName>
    </recommendedName>
</protein>
<dbReference type="SUPFAM" id="SSF52206">
    <property type="entry name" value="Hypothetical protein MTH538"/>
    <property type="match status" value="1"/>
</dbReference>
<reference evidence="2" key="1">
    <citation type="submission" date="2019-08" db="EMBL/GenBank/DDBJ databases">
        <authorList>
            <person name="Kucharzyk K."/>
            <person name="Murdoch R.W."/>
            <person name="Higgins S."/>
            <person name="Loffler F."/>
        </authorList>
    </citation>
    <scope>NUCLEOTIDE SEQUENCE</scope>
</reference>